<gene>
    <name evidence="1" type="ORF">RF11_11858</name>
</gene>
<sequence length="117" mass="13521">MNTHKLESCMSRTLPFIAISDVIRGFELMLEHEFFVSNENILEPLIEYFEDTFIGRVIVGNRKRTPTFPISLCNLHDATLSGCDRTTKGVEGWHHSFSRFVSGNHMPIFKFLTKLKE</sequence>
<dbReference type="AlphaFoldDB" id="A0A0C2N9M2"/>
<reference evidence="1 2" key="1">
    <citation type="journal article" date="2014" name="Genome Biol. Evol.">
        <title>The genome of the myxosporean Thelohanellus kitauei shows adaptations to nutrient acquisition within its fish host.</title>
        <authorList>
            <person name="Yang Y."/>
            <person name="Xiong J."/>
            <person name="Zhou Z."/>
            <person name="Huo F."/>
            <person name="Miao W."/>
            <person name="Ran C."/>
            <person name="Liu Y."/>
            <person name="Zhang J."/>
            <person name="Feng J."/>
            <person name="Wang M."/>
            <person name="Wang M."/>
            <person name="Wang L."/>
            <person name="Yao B."/>
        </authorList>
    </citation>
    <scope>NUCLEOTIDE SEQUENCE [LARGE SCALE GENOMIC DNA]</scope>
    <source>
        <strain evidence="1">Wuqing</strain>
    </source>
</reference>
<comment type="caution">
    <text evidence="1">The sequence shown here is derived from an EMBL/GenBank/DDBJ whole genome shotgun (WGS) entry which is preliminary data.</text>
</comment>
<accession>A0A0C2N9M2</accession>
<name>A0A0C2N9M2_THEKT</name>
<organism evidence="1 2">
    <name type="scientific">Thelohanellus kitauei</name>
    <name type="common">Myxosporean</name>
    <dbReference type="NCBI Taxonomy" id="669202"/>
    <lineage>
        <taxon>Eukaryota</taxon>
        <taxon>Metazoa</taxon>
        <taxon>Cnidaria</taxon>
        <taxon>Myxozoa</taxon>
        <taxon>Myxosporea</taxon>
        <taxon>Bivalvulida</taxon>
        <taxon>Platysporina</taxon>
        <taxon>Myxobolidae</taxon>
        <taxon>Thelohanellus</taxon>
    </lineage>
</organism>
<dbReference type="OrthoDB" id="10051448at2759"/>
<evidence type="ECO:0000313" key="1">
    <source>
        <dbReference type="EMBL" id="KII73050.1"/>
    </source>
</evidence>
<proteinExistence type="predicted"/>
<protein>
    <submittedName>
        <fullName evidence="1">Uncharacterized protein</fullName>
    </submittedName>
</protein>
<dbReference type="Proteomes" id="UP000031668">
    <property type="component" value="Unassembled WGS sequence"/>
</dbReference>
<evidence type="ECO:0000313" key="2">
    <source>
        <dbReference type="Proteomes" id="UP000031668"/>
    </source>
</evidence>
<keyword evidence="2" id="KW-1185">Reference proteome</keyword>
<dbReference type="EMBL" id="JWZT01001021">
    <property type="protein sequence ID" value="KII73050.1"/>
    <property type="molecule type" value="Genomic_DNA"/>
</dbReference>